<dbReference type="PANTHER" id="PTHR21343:SF9">
    <property type="entry name" value="LIPID II ISOGLUTAMINYL SYNTHASE (GLUTAMINE-HYDROLYZING) SUBUNIT GATD"/>
    <property type="match status" value="1"/>
</dbReference>
<comment type="function">
    <text evidence="2">The lipid II isoglutaminyl synthase complex catalyzes the formation of alpha-D-isoglutamine in the cell wall lipid II stem peptide. The GatD subunit catalyzes the hydrolysis of glutamine to glutamate and ammonia. The resulting ammonia molecule is channeled to the active site of MurT.</text>
</comment>
<keyword evidence="2" id="KW-0378">Hydrolase</keyword>
<comment type="similarity">
    <text evidence="2">Belongs to the CobB/CobQ family. GatD subfamily.</text>
</comment>
<evidence type="ECO:0000313" key="5">
    <source>
        <dbReference type="Proteomes" id="UP000051448"/>
    </source>
</evidence>
<dbReference type="UniPathway" id="UPA00219"/>
<dbReference type="Proteomes" id="UP000051448">
    <property type="component" value="Unassembled WGS sequence"/>
</dbReference>
<dbReference type="GO" id="GO:0009236">
    <property type="term" value="P:cobalamin biosynthetic process"/>
    <property type="evidence" value="ECO:0007669"/>
    <property type="project" value="InterPro"/>
</dbReference>
<evidence type="ECO:0000256" key="1">
    <source>
        <dbReference type="ARBA" id="ARBA00022962"/>
    </source>
</evidence>
<dbReference type="SUPFAM" id="SSF52317">
    <property type="entry name" value="Class I glutamine amidotransferase-like"/>
    <property type="match status" value="1"/>
</dbReference>
<dbReference type="STRING" id="1423759.FC92_GL000169"/>
<dbReference type="Gene3D" id="3.40.50.880">
    <property type="match status" value="1"/>
</dbReference>
<comment type="subunit">
    <text evidence="2">Forms a heterodimer with MurT.</text>
</comment>
<dbReference type="PATRIC" id="fig|1423759.3.peg.172"/>
<feature type="binding site" evidence="2">
    <location>
        <position position="130"/>
    </location>
    <ligand>
        <name>substrate</name>
    </ligand>
</feature>
<dbReference type="GO" id="GO:0004359">
    <property type="term" value="F:glutaminase activity"/>
    <property type="evidence" value="ECO:0007669"/>
    <property type="project" value="UniProtKB-UniRule"/>
</dbReference>
<evidence type="ECO:0000256" key="2">
    <source>
        <dbReference type="HAMAP-Rule" id="MF_02213"/>
    </source>
</evidence>
<dbReference type="EC" id="3.5.1.2" evidence="2"/>
<dbReference type="CDD" id="cd01750">
    <property type="entry name" value="GATase1_CobQ"/>
    <property type="match status" value="1"/>
</dbReference>
<dbReference type="RefSeq" id="WP_057868568.1">
    <property type="nucleotide sequence ID" value="NZ_AZDX01000001.1"/>
</dbReference>
<dbReference type="GO" id="GO:0009252">
    <property type="term" value="P:peptidoglycan biosynthetic process"/>
    <property type="evidence" value="ECO:0007669"/>
    <property type="project" value="UniProtKB-UniRule"/>
</dbReference>
<sequence>MSLKLNIAHLYGDLLNTYGDIGNILVLDYYAKKMDVELTSEIVSLNQRFEESKFDLAFFGGGQDYEQMIVSKDIQNKKEALISFIASEGPMLAICGGYQLLGEYYISAKGEKIAGINALPHYTKSQDNNRFIGDIIIKNSETGQEYHGFENHNGMTFLGNGERPLGIVISGHGNNGADKTEGAIYKNVFCSYFHGPILARNGELAKRILLLALKRKYPDADFTKQEQLEIKSTY</sequence>
<feature type="active site" description="Nucleophile" evidence="2">
    <location>
        <position position="95"/>
    </location>
</feature>
<comment type="pathway">
    <text evidence="2">Cell wall biogenesis; peptidoglycan biosynthesis.</text>
</comment>
<keyword evidence="2" id="KW-0961">Cell wall biogenesis/degradation</keyword>
<keyword evidence="5" id="KW-1185">Reference proteome</keyword>
<dbReference type="Pfam" id="PF07685">
    <property type="entry name" value="GATase_3"/>
    <property type="match status" value="1"/>
</dbReference>
<dbReference type="InterPro" id="IPR043702">
    <property type="entry name" value="Lipid_II_synth_GatD"/>
</dbReference>
<organism evidence="4 5">
    <name type="scientific">Liquorilactobacillus hordei DSM 19519</name>
    <dbReference type="NCBI Taxonomy" id="1423759"/>
    <lineage>
        <taxon>Bacteria</taxon>
        <taxon>Bacillati</taxon>
        <taxon>Bacillota</taxon>
        <taxon>Bacilli</taxon>
        <taxon>Lactobacillales</taxon>
        <taxon>Lactobacillaceae</taxon>
        <taxon>Liquorilactobacillus</taxon>
    </lineage>
</organism>
<dbReference type="GeneID" id="98311263"/>
<dbReference type="GO" id="GO:0140282">
    <property type="term" value="F:carbon-nitrogen ligase activity on lipid II"/>
    <property type="evidence" value="ECO:0007669"/>
    <property type="project" value="UniProtKB-UniRule"/>
</dbReference>
<dbReference type="PROSITE" id="PS51274">
    <property type="entry name" value="GATASE_COBBQ"/>
    <property type="match status" value="1"/>
</dbReference>
<protein>
    <recommendedName>
        <fullName evidence="2">Lipid II isoglutaminyl synthase (glutamine-hydrolyzing) subunit GatD</fullName>
        <ecNumber evidence="2">6.3.5.13</ecNumber>
    </recommendedName>
    <alternativeName>
        <fullName evidence="2">Lipid II isoglutaminyl synthase glutaminase subunit</fullName>
        <ecNumber evidence="2">3.5.1.2</ecNumber>
    </alternativeName>
</protein>
<dbReference type="InterPro" id="IPR033949">
    <property type="entry name" value="CobQ_GATase1"/>
</dbReference>
<feature type="domain" description="CobB/CobQ-like glutamine amidotransferase" evidence="3">
    <location>
        <begin position="6"/>
        <end position="201"/>
    </location>
</feature>
<keyword evidence="2" id="KW-0133">Cell shape</keyword>
<keyword evidence="2" id="KW-0573">Peptidoglycan synthesis</keyword>
<dbReference type="AlphaFoldDB" id="A0A0R1MLN1"/>
<keyword evidence="2" id="KW-0436">Ligase</keyword>
<dbReference type="HAMAP" id="MF_02213">
    <property type="entry name" value="Lipid_II_synth_GatD"/>
    <property type="match status" value="1"/>
</dbReference>
<evidence type="ECO:0000259" key="3">
    <source>
        <dbReference type="Pfam" id="PF07685"/>
    </source>
</evidence>
<dbReference type="GO" id="GO:0008360">
    <property type="term" value="P:regulation of cell shape"/>
    <property type="evidence" value="ECO:0007669"/>
    <property type="project" value="UniProtKB-KW"/>
</dbReference>
<reference evidence="4 5" key="1">
    <citation type="journal article" date="2015" name="Genome Announc.">
        <title>Expanding the biotechnology potential of lactobacilli through comparative genomics of 213 strains and associated genera.</title>
        <authorList>
            <person name="Sun Z."/>
            <person name="Harris H.M."/>
            <person name="McCann A."/>
            <person name="Guo C."/>
            <person name="Argimon S."/>
            <person name="Zhang W."/>
            <person name="Yang X."/>
            <person name="Jeffery I.B."/>
            <person name="Cooney J.C."/>
            <person name="Kagawa T.F."/>
            <person name="Liu W."/>
            <person name="Song Y."/>
            <person name="Salvetti E."/>
            <person name="Wrobel A."/>
            <person name="Rasinkangas P."/>
            <person name="Parkhill J."/>
            <person name="Rea M.C."/>
            <person name="O'Sullivan O."/>
            <person name="Ritari J."/>
            <person name="Douillard F.P."/>
            <person name="Paul Ross R."/>
            <person name="Yang R."/>
            <person name="Briner A.E."/>
            <person name="Felis G.E."/>
            <person name="de Vos W.M."/>
            <person name="Barrangou R."/>
            <person name="Klaenhammer T.R."/>
            <person name="Caufield P.W."/>
            <person name="Cui Y."/>
            <person name="Zhang H."/>
            <person name="O'Toole P.W."/>
        </authorList>
    </citation>
    <scope>NUCLEOTIDE SEQUENCE [LARGE SCALE GENOMIC DNA]</scope>
    <source>
        <strain evidence="4 5">DSM 19519</strain>
    </source>
</reference>
<proteinExistence type="inferred from homology"/>
<dbReference type="EC" id="6.3.5.13" evidence="2"/>
<dbReference type="GO" id="GO:0071555">
    <property type="term" value="P:cell wall organization"/>
    <property type="evidence" value="ECO:0007669"/>
    <property type="project" value="UniProtKB-KW"/>
</dbReference>
<dbReference type="InterPro" id="IPR011698">
    <property type="entry name" value="GATase_3"/>
</dbReference>
<comment type="caution">
    <text evidence="4">The sequence shown here is derived from an EMBL/GenBank/DDBJ whole genome shotgun (WGS) entry which is preliminary data.</text>
</comment>
<keyword evidence="1 2" id="KW-0315">Glutamine amidotransferase</keyword>
<feature type="active site" evidence="2">
    <location>
        <position position="194"/>
    </location>
</feature>
<accession>A0A0R1MLN1</accession>
<dbReference type="EMBL" id="AZDX01000001">
    <property type="protein sequence ID" value="KRL08377.1"/>
    <property type="molecule type" value="Genomic_DNA"/>
</dbReference>
<dbReference type="InterPro" id="IPR029062">
    <property type="entry name" value="Class_I_gatase-like"/>
</dbReference>
<comment type="catalytic activity">
    <reaction evidence="2">
        <text>beta-D-GlcNAc-(1-&gt;4)-Mur2Ac(oyl-L-Ala-gamma-D-Glu-L-Lys-D-Ala-D-Ala)-di-trans,octa-cis-undecaprenyl diphosphate + L-glutamine + ATP + H2O = beta-D-GlcNAc-(1-&gt;4)-Mur2Ac(oyl-L-Ala-D-isoglutaminyl-L-Lys-D-Ala-D-Ala)-di-trans,octa-cis-undecaprenyl diphosphate + L-glutamate + ADP + phosphate + H(+)</text>
        <dbReference type="Rhea" id="RHEA:57928"/>
        <dbReference type="ChEBI" id="CHEBI:15377"/>
        <dbReference type="ChEBI" id="CHEBI:15378"/>
        <dbReference type="ChEBI" id="CHEBI:29985"/>
        <dbReference type="ChEBI" id="CHEBI:30616"/>
        <dbReference type="ChEBI" id="CHEBI:43474"/>
        <dbReference type="ChEBI" id="CHEBI:58359"/>
        <dbReference type="ChEBI" id="CHEBI:60033"/>
        <dbReference type="ChEBI" id="CHEBI:62233"/>
        <dbReference type="ChEBI" id="CHEBI:456216"/>
        <dbReference type="EC" id="6.3.5.13"/>
    </reaction>
</comment>
<gene>
    <name evidence="2" type="primary">gatD</name>
    <name evidence="4" type="ORF">FC92_GL000169</name>
</gene>
<dbReference type="PANTHER" id="PTHR21343">
    <property type="entry name" value="DETHIOBIOTIN SYNTHETASE"/>
    <property type="match status" value="1"/>
</dbReference>
<comment type="catalytic activity">
    <reaction evidence="2">
        <text>L-glutamine + H2O = L-glutamate + NH4(+)</text>
        <dbReference type="Rhea" id="RHEA:15889"/>
        <dbReference type="ChEBI" id="CHEBI:15377"/>
        <dbReference type="ChEBI" id="CHEBI:28938"/>
        <dbReference type="ChEBI" id="CHEBI:29985"/>
        <dbReference type="ChEBI" id="CHEBI:58359"/>
        <dbReference type="EC" id="3.5.1.2"/>
    </reaction>
</comment>
<dbReference type="OrthoDB" id="9782045at2"/>
<name>A0A0R1MLN1_9LACO</name>
<evidence type="ECO:0000313" key="4">
    <source>
        <dbReference type="EMBL" id="KRL08377.1"/>
    </source>
</evidence>